<protein>
    <submittedName>
        <fullName evidence="2">Uncharacterized protein</fullName>
    </submittedName>
</protein>
<sequence length="185" mass="21609">MKITVEELDSMRERERQLEAKVERLQAENSTLKWSLHVGAYDVRQLQALDVQLQENVRRLRHARDSMAAADERLRREARVLGDRNTRLKQENDTLATRIRDLSRQVLEAVDGRVQSLREDTRHNRNLILRWCNATGLVYAQDHRQIRIEPRAPACRARFHETLNSFRDSMKGNGGILSSRCQELA</sequence>
<keyword evidence="3" id="KW-1185">Reference proteome</keyword>
<feature type="coiled-coil region" evidence="1">
    <location>
        <begin position="1"/>
        <end position="35"/>
    </location>
</feature>
<proteinExistence type="predicted"/>
<gene>
    <name evidence="2" type="ORF">P8C59_006265</name>
</gene>
<evidence type="ECO:0000256" key="1">
    <source>
        <dbReference type="SAM" id="Coils"/>
    </source>
</evidence>
<name>A0AAD9I6E3_9PEZI</name>
<accession>A0AAD9I6E3</accession>
<organism evidence="2 3">
    <name type="scientific">Phyllachora maydis</name>
    <dbReference type="NCBI Taxonomy" id="1825666"/>
    <lineage>
        <taxon>Eukaryota</taxon>
        <taxon>Fungi</taxon>
        <taxon>Dikarya</taxon>
        <taxon>Ascomycota</taxon>
        <taxon>Pezizomycotina</taxon>
        <taxon>Sordariomycetes</taxon>
        <taxon>Sordariomycetidae</taxon>
        <taxon>Phyllachorales</taxon>
        <taxon>Phyllachoraceae</taxon>
        <taxon>Phyllachora</taxon>
    </lineage>
</organism>
<keyword evidence="1" id="KW-0175">Coiled coil</keyword>
<dbReference type="AlphaFoldDB" id="A0AAD9I6E3"/>
<comment type="caution">
    <text evidence="2">The sequence shown here is derived from an EMBL/GenBank/DDBJ whole genome shotgun (WGS) entry which is preliminary data.</text>
</comment>
<evidence type="ECO:0000313" key="3">
    <source>
        <dbReference type="Proteomes" id="UP001217918"/>
    </source>
</evidence>
<dbReference type="EMBL" id="JAQQPM010000005">
    <property type="protein sequence ID" value="KAK2071876.1"/>
    <property type="molecule type" value="Genomic_DNA"/>
</dbReference>
<evidence type="ECO:0000313" key="2">
    <source>
        <dbReference type="EMBL" id="KAK2071876.1"/>
    </source>
</evidence>
<reference evidence="2" key="1">
    <citation type="journal article" date="2023" name="Mol. Plant Microbe Interact.">
        <title>Elucidating the Obligate Nature and Biological Capacity of an Invasive Fungal Corn Pathogen.</title>
        <authorList>
            <person name="MacCready J.S."/>
            <person name="Roggenkamp E.M."/>
            <person name="Gdanetz K."/>
            <person name="Chilvers M.I."/>
        </authorList>
    </citation>
    <scope>NUCLEOTIDE SEQUENCE</scope>
    <source>
        <strain evidence="2">PM02</strain>
    </source>
</reference>
<dbReference type="Proteomes" id="UP001217918">
    <property type="component" value="Unassembled WGS sequence"/>
</dbReference>